<accession>A0ABW2ZGX4</accession>
<protein>
    <submittedName>
        <fullName evidence="2">Alpha-ketoglutarate-dependent dioxygenase AlkB</fullName>
    </submittedName>
</protein>
<dbReference type="InterPro" id="IPR005123">
    <property type="entry name" value="Oxoglu/Fe-dep_dioxygenase_dom"/>
</dbReference>
<dbReference type="SUPFAM" id="SSF51197">
    <property type="entry name" value="Clavaminate synthase-like"/>
    <property type="match status" value="1"/>
</dbReference>
<reference evidence="3" key="1">
    <citation type="journal article" date="2019" name="Int. J. Syst. Evol. Microbiol.">
        <title>The Global Catalogue of Microorganisms (GCM) 10K type strain sequencing project: providing services to taxonomists for standard genome sequencing and annotation.</title>
        <authorList>
            <consortium name="The Broad Institute Genomics Platform"/>
            <consortium name="The Broad Institute Genome Sequencing Center for Infectious Disease"/>
            <person name="Wu L."/>
            <person name="Ma J."/>
        </authorList>
    </citation>
    <scope>NUCLEOTIDE SEQUENCE [LARGE SCALE GENOMIC DNA]</scope>
    <source>
        <strain evidence="3">CCUG 60742</strain>
    </source>
</reference>
<dbReference type="InterPro" id="IPR037151">
    <property type="entry name" value="AlkB-like_sf"/>
</dbReference>
<comment type="caution">
    <text evidence="2">The sequence shown here is derived from an EMBL/GenBank/DDBJ whole genome shotgun (WGS) entry which is preliminary data.</text>
</comment>
<evidence type="ECO:0000313" key="3">
    <source>
        <dbReference type="Proteomes" id="UP001597073"/>
    </source>
</evidence>
<sequence length="223" mass="26121">MSEKPRGKEIVSQKMETAVPGFFLYPDFIDEAREHQLINEIDDQTWTVDYMRRLQYYGYRNELEKPYNLVPFPVEMPVHMREFSVELVDKGIIQLVPDQVIINEYVPGEGIKPHTDRMYYENQICGVNLGSGCIMRFIKGENEEVIDIEVPRRSVYVMQDDARKKWKHAIPPRKKDVIDGAAQHRDRRVSITYRKVKPKQVHAIDPNGKVYGMLEKLLNINAK</sequence>
<dbReference type="GO" id="GO:0051213">
    <property type="term" value="F:dioxygenase activity"/>
    <property type="evidence" value="ECO:0007669"/>
    <property type="project" value="UniProtKB-KW"/>
</dbReference>
<proteinExistence type="predicted"/>
<dbReference type="Pfam" id="PF13532">
    <property type="entry name" value="2OG-FeII_Oxy_2"/>
    <property type="match status" value="1"/>
</dbReference>
<name>A0ABW2ZGX4_9SPHI</name>
<dbReference type="PANTHER" id="PTHR12463:SF1">
    <property type="entry name" value="2-OXOGLUTARATE AND FE-DEPENDENT OXYGENASE FAMILY PROTEIN"/>
    <property type="match status" value="1"/>
</dbReference>
<feature type="domain" description="Fe2OG dioxygenase" evidence="1">
    <location>
        <begin position="96"/>
        <end position="197"/>
    </location>
</feature>
<dbReference type="PROSITE" id="PS51471">
    <property type="entry name" value="FE2OG_OXY"/>
    <property type="match status" value="1"/>
</dbReference>
<keyword evidence="3" id="KW-1185">Reference proteome</keyword>
<dbReference type="Gene3D" id="2.60.120.590">
    <property type="entry name" value="Alpha-ketoglutarate-dependent dioxygenase AlkB-like"/>
    <property type="match status" value="1"/>
</dbReference>
<dbReference type="PANTHER" id="PTHR12463">
    <property type="entry name" value="OXYGENASE-RELATED"/>
    <property type="match status" value="1"/>
</dbReference>
<dbReference type="EMBL" id="JBHTIA010000007">
    <property type="protein sequence ID" value="MFD0765473.1"/>
    <property type="molecule type" value="Genomic_DNA"/>
</dbReference>
<dbReference type="InterPro" id="IPR032857">
    <property type="entry name" value="ALKBH4"/>
</dbReference>
<dbReference type="RefSeq" id="WP_377142650.1">
    <property type="nucleotide sequence ID" value="NZ_JBHTIA010000007.1"/>
</dbReference>
<gene>
    <name evidence="2" type="ORF">ACFQZI_11470</name>
</gene>
<organism evidence="2 3">
    <name type="scientific">Mucilaginibacter lutimaris</name>
    <dbReference type="NCBI Taxonomy" id="931629"/>
    <lineage>
        <taxon>Bacteria</taxon>
        <taxon>Pseudomonadati</taxon>
        <taxon>Bacteroidota</taxon>
        <taxon>Sphingobacteriia</taxon>
        <taxon>Sphingobacteriales</taxon>
        <taxon>Sphingobacteriaceae</taxon>
        <taxon>Mucilaginibacter</taxon>
    </lineage>
</organism>
<keyword evidence="2" id="KW-0223">Dioxygenase</keyword>
<dbReference type="Proteomes" id="UP001597073">
    <property type="component" value="Unassembled WGS sequence"/>
</dbReference>
<evidence type="ECO:0000313" key="2">
    <source>
        <dbReference type="EMBL" id="MFD0765473.1"/>
    </source>
</evidence>
<evidence type="ECO:0000259" key="1">
    <source>
        <dbReference type="PROSITE" id="PS51471"/>
    </source>
</evidence>
<keyword evidence="2" id="KW-0560">Oxidoreductase</keyword>
<dbReference type="InterPro" id="IPR027450">
    <property type="entry name" value="AlkB-like"/>
</dbReference>